<gene>
    <name evidence="5" type="ORF">ILUMI_26010</name>
</gene>
<sequence>MKYSFRRLSMENLKNTLCVEKIINCEKHLLLNTSQNLVQLDLLGFQNNTPVVTLYGKDKGLPIVALKDLKHLLASNDKVNKSMDVAVEREASSDVKIMLKEVNNLEAIKEIICVNNINTCKAESLKTKPSCSNNLAVNHHSVHPGINTNSQISKPPVIASNKKSVLQGKQVIIKTNSASGEKSLVFKQKTGANVEIPAKLSSLLKCPNNALTFTKSSECAANQNVPNPLTSITKILIPIRHTPTILKRQPQNLDCNLTSGPHISTKPEDGVKEQREYIIRKVIIPSTDHDYIVPSGIISSENQIIEIRDKVMDLKKPLISTIVTNKGLLGVSENKVLQPAKTESVINYPSVSIPSSTSMSYENKKVLKSVISSGTGATLIPVSALPSSAVITYANRIASKQMNSSNMEITKTQTVTPVVVSYRCTPKQINSTGAETVKTSTLQSILTKPPIVVSSENKLLKPVSSSSVQMTETSTLSPVSVIPSSIIINSSNEETRKAQAVPVQFSPLATAAVNYQLVNRNILKNNNVPENKSNTYIVMIANKDAASNSAKTKLAVKKKPRNIKPKFDTKTQPKTNPNPESDPKPEPKTTNMDDKIIKEDKSSQTSQVITATRDVETNTDDSLLDAFIEQRILERSTKNKVTTGMNTECIPIQHDIATLPFLDEDSDLLGLIEEASMNPPIIGDNVNFGTGPIIEMINPNYVGKTIINGKSIDHCTEYINLPPPTQGKTISNGASNTLPVNSVVQSGQLAMEPWKIQLFFDLKHCDQFDSTGNMPLHNAVMDNNIKMVKRQLLALRSRQFDVNTLNHESFTALQLALLYNADASIVQLVLQYGADISAVDSDGNNILHLCVMNSNENVMQTLLSMVGTNVDINSTNFDGYTPLILCALSKKHFMADALLAAGANPNIGDKKSGRTPLFHAVESNDVDMVKRLLNNNAKTKVRNFFGTSPHDAMFELDSVDPVMKRLILNKDEPNKFKEETRGRKRRKSESSNSSSTKIYSPKKPRSKPSS</sequence>
<dbReference type="SMART" id="SM00248">
    <property type="entry name" value="ANK"/>
    <property type="match status" value="5"/>
</dbReference>
<dbReference type="PROSITE" id="PS50088">
    <property type="entry name" value="ANK_REPEAT"/>
    <property type="match status" value="3"/>
</dbReference>
<name>A0A8K0C9B2_IGNLU</name>
<dbReference type="SUPFAM" id="SSF48403">
    <property type="entry name" value="Ankyrin repeat"/>
    <property type="match status" value="1"/>
</dbReference>
<accession>A0A8K0C9B2</accession>
<feature type="region of interest" description="Disordered" evidence="4">
    <location>
        <begin position="548"/>
        <end position="608"/>
    </location>
</feature>
<feature type="region of interest" description="Disordered" evidence="4">
    <location>
        <begin position="970"/>
        <end position="1010"/>
    </location>
</feature>
<dbReference type="AlphaFoldDB" id="A0A8K0C9B2"/>
<dbReference type="InterPro" id="IPR051070">
    <property type="entry name" value="NF-kappa-B_inhibitor"/>
</dbReference>
<feature type="compositionally biased region" description="Basic and acidic residues" evidence="4">
    <location>
        <begin position="581"/>
        <end position="602"/>
    </location>
</feature>
<proteinExistence type="predicted"/>
<feature type="repeat" description="ANK" evidence="3">
    <location>
        <begin position="912"/>
        <end position="944"/>
    </location>
</feature>
<feature type="repeat" description="ANK" evidence="3">
    <location>
        <begin position="878"/>
        <end position="910"/>
    </location>
</feature>
<dbReference type="PROSITE" id="PS50297">
    <property type="entry name" value="ANK_REP_REGION"/>
    <property type="match status" value="2"/>
</dbReference>
<dbReference type="EMBL" id="VTPC01091016">
    <property type="protein sequence ID" value="KAF2880147.1"/>
    <property type="molecule type" value="Genomic_DNA"/>
</dbReference>
<comment type="caution">
    <text evidence="5">The sequence shown here is derived from an EMBL/GenBank/DDBJ whole genome shotgun (WGS) entry which is preliminary data.</text>
</comment>
<dbReference type="InterPro" id="IPR002110">
    <property type="entry name" value="Ankyrin_rpt"/>
</dbReference>
<keyword evidence="6" id="KW-1185">Reference proteome</keyword>
<evidence type="ECO:0000256" key="3">
    <source>
        <dbReference type="PROSITE-ProRule" id="PRU00023"/>
    </source>
</evidence>
<dbReference type="Gene3D" id="1.25.40.20">
    <property type="entry name" value="Ankyrin repeat-containing domain"/>
    <property type="match status" value="1"/>
</dbReference>
<evidence type="ECO:0000256" key="2">
    <source>
        <dbReference type="ARBA" id="ARBA00023043"/>
    </source>
</evidence>
<evidence type="ECO:0000256" key="4">
    <source>
        <dbReference type="SAM" id="MobiDB-lite"/>
    </source>
</evidence>
<evidence type="ECO:0000256" key="1">
    <source>
        <dbReference type="ARBA" id="ARBA00022737"/>
    </source>
</evidence>
<dbReference type="Pfam" id="PF12796">
    <property type="entry name" value="Ank_2"/>
    <property type="match status" value="2"/>
</dbReference>
<dbReference type="GO" id="GO:0005829">
    <property type="term" value="C:cytosol"/>
    <property type="evidence" value="ECO:0007669"/>
    <property type="project" value="TreeGrafter"/>
</dbReference>
<reference evidence="5" key="1">
    <citation type="submission" date="2019-08" db="EMBL/GenBank/DDBJ databases">
        <title>The genome of the North American firefly Photinus pyralis.</title>
        <authorList>
            <consortium name="Photinus pyralis genome working group"/>
            <person name="Fallon T.R."/>
            <person name="Sander Lower S.E."/>
            <person name="Weng J.-K."/>
        </authorList>
    </citation>
    <scope>NUCLEOTIDE SEQUENCE</scope>
    <source>
        <strain evidence="5">TRF0915ILg1</strain>
        <tissue evidence="5">Whole body</tissue>
    </source>
</reference>
<evidence type="ECO:0000313" key="6">
    <source>
        <dbReference type="Proteomes" id="UP000801492"/>
    </source>
</evidence>
<evidence type="ECO:0000313" key="5">
    <source>
        <dbReference type="EMBL" id="KAF2880147.1"/>
    </source>
</evidence>
<dbReference type="PANTHER" id="PTHR46680">
    <property type="entry name" value="NF-KAPPA-B INHIBITOR ALPHA"/>
    <property type="match status" value="1"/>
</dbReference>
<dbReference type="OrthoDB" id="10254947at2759"/>
<dbReference type="GO" id="GO:0071356">
    <property type="term" value="P:cellular response to tumor necrosis factor"/>
    <property type="evidence" value="ECO:0007669"/>
    <property type="project" value="TreeGrafter"/>
</dbReference>
<keyword evidence="2 3" id="KW-0040">ANK repeat</keyword>
<feature type="repeat" description="ANK" evidence="3">
    <location>
        <begin position="808"/>
        <end position="841"/>
    </location>
</feature>
<dbReference type="InterPro" id="IPR036770">
    <property type="entry name" value="Ankyrin_rpt-contain_sf"/>
</dbReference>
<feature type="compositionally biased region" description="Basic and acidic residues" evidence="4">
    <location>
        <begin position="970"/>
        <end position="981"/>
    </location>
</feature>
<feature type="compositionally biased region" description="Basic residues" evidence="4">
    <location>
        <begin position="554"/>
        <end position="564"/>
    </location>
</feature>
<dbReference type="Proteomes" id="UP000801492">
    <property type="component" value="Unassembled WGS sequence"/>
</dbReference>
<feature type="compositionally biased region" description="Basic residues" evidence="4">
    <location>
        <begin position="1000"/>
        <end position="1010"/>
    </location>
</feature>
<dbReference type="PANTHER" id="PTHR46680:SF3">
    <property type="entry name" value="NF-KAPPA-B INHIBITOR CACTUS"/>
    <property type="match status" value="1"/>
</dbReference>
<keyword evidence="1" id="KW-0677">Repeat</keyword>
<dbReference type="GO" id="GO:0051059">
    <property type="term" value="F:NF-kappaB binding"/>
    <property type="evidence" value="ECO:0007669"/>
    <property type="project" value="TreeGrafter"/>
</dbReference>
<organism evidence="5 6">
    <name type="scientific">Ignelater luminosus</name>
    <name type="common">Cucubano</name>
    <name type="synonym">Pyrophorus luminosus</name>
    <dbReference type="NCBI Taxonomy" id="2038154"/>
    <lineage>
        <taxon>Eukaryota</taxon>
        <taxon>Metazoa</taxon>
        <taxon>Ecdysozoa</taxon>
        <taxon>Arthropoda</taxon>
        <taxon>Hexapoda</taxon>
        <taxon>Insecta</taxon>
        <taxon>Pterygota</taxon>
        <taxon>Neoptera</taxon>
        <taxon>Endopterygota</taxon>
        <taxon>Coleoptera</taxon>
        <taxon>Polyphaga</taxon>
        <taxon>Elateriformia</taxon>
        <taxon>Elateroidea</taxon>
        <taxon>Elateridae</taxon>
        <taxon>Agrypninae</taxon>
        <taxon>Pyrophorini</taxon>
        <taxon>Ignelater</taxon>
    </lineage>
</organism>
<protein>
    <submittedName>
        <fullName evidence="5">Uncharacterized protein</fullName>
    </submittedName>
</protein>